<comment type="caution">
    <text evidence="2">The sequence shown here is derived from an EMBL/GenBank/DDBJ whole genome shotgun (WGS) entry which is preliminary data.</text>
</comment>
<sequence length="80" mass="9189">MEGNQIRERQLEGIAISKARGVYKGRSIRTKENPIEFLTKTKNKKAIELLEKGYKNVEIAKITGFHQNTVIKNRKAVFNT</sequence>
<protein>
    <recommendedName>
        <fullName evidence="1">Resolvase/invertase-type recombinase catalytic domain-containing protein</fullName>
    </recommendedName>
</protein>
<dbReference type="RefSeq" id="WP_224455229.1">
    <property type="nucleotide sequence ID" value="NZ_BAAAGG010000002.1"/>
</dbReference>
<evidence type="ECO:0000313" key="3">
    <source>
        <dbReference type="Proteomes" id="UP001500185"/>
    </source>
</evidence>
<dbReference type="EMBL" id="BAAAGG010000002">
    <property type="protein sequence ID" value="GAA0752074.1"/>
    <property type="molecule type" value="Genomic_DNA"/>
</dbReference>
<evidence type="ECO:0000259" key="1">
    <source>
        <dbReference type="PROSITE" id="PS51736"/>
    </source>
</evidence>
<organism evidence="2 3">
    <name type="scientific">Psychroflexus lacisalsi</name>
    <dbReference type="NCBI Taxonomy" id="503928"/>
    <lineage>
        <taxon>Bacteria</taxon>
        <taxon>Pseudomonadati</taxon>
        <taxon>Bacteroidota</taxon>
        <taxon>Flavobacteriia</taxon>
        <taxon>Flavobacteriales</taxon>
        <taxon>Flavobacteriaceae</taxon>
        <taxon>Psychroflexus</taxon>
    </lineage>
</organism>
<name>A0ABP3V8N2_9FLAO</name>
<keyword evidence="3" id="KW-1185">Reference proteome</keyword>
<feature type="domain" description="Resolvase/invertase-type recombinase catalytic" evidence="1">
    <location>
        <begin position="1"/>
        <end position="21"/>
    </location>
</feature>
<proteinExistence type="predicted"/>
<dbReference type="PROSITE" id="PS51736">
    <property type="entry name" value="RECOMBINASES_3"/>
    <property type="match status" value="1"/>
</dbReference>
<accession>A0ABP3V8N2</accession>
<dbReference type="InterPro" id="IPR006119">
    <property type="entry name" value="Resolv_N"/>
</dbReference>
<gene>
    <name evidence="2" type="ORF">GCM10009433_02830</name>
</gene>
<dbReference type="Proteomes" id="UP001500185">
    <property type="component" value="Unassembled WGS sequence"/>
</dbReference>
<evidence type="ECO:0000313" key="2">
    <source>
        <dbReference type="EMBL" id="GAA0752074.1"/>
    </source>
</evidence>
<reference evidence="3" key="1">
    <citation type="journal article" date="2019" name="Int. J. Syst. Evol. Microbiol.">
        <title>The Global Catalogue of Microorganisms (GCM) 10K type strain sequencing project: providing services to taxonomists for standard genome sequencing and annotation.</title>
        <authorList>
            <consortium name="The Broad Institute Genomics Platform"/>
            <consortium name="The Broad Institute Genome Sequencing Center for Infectious Disease"/>
            <person name="Wu L."/>
            <person name="Ma J."/>
        </authorList>
    </citation>
    <scope>NUCLEOTIDE SEQUENCE [LARGE SCALE GENOMIC DNA]</scope>
    <source>
        <strain evidence="3">JCM 16231</strain>
    </source>
</reference>